<dbReference type="Proteomes" id="UP001566132">
    <property type="component" value="Unassembled WGS sequence"/>
</dbReference>
<gene>
    <name evidence="1" type="ORF">ABEB36_001260</name>
</gene>
<organism evidence="1 2">
    <name type="scientific">Hypothenemus hampei</name>
    <name type="common">Coffee berry borer</name>
    <dbReference type="NCBI Taxonomy" id="57062"/>
    <lineage>
        <taxon>Eukaryota</taxon>
        <taxon>Metazoa</taxon>
        <taxon>Ecdysozoa</taxon>
        <taxon>Arthropoda</taxon>
        <taxon>Hexapoda</taxon>
        <taxon>Insecta</taxon>
        <taxon>Pterygota</taxon>
        <taxon>Neoptera</taxon>
        <taxon>Endopterygota</taxon>
        <taxon>Coleoptera</taxon>
        <taxon>Polyphaga</taxon>
        <taxon>Cucujiformia</taxon>
        <taxon>Curculionidae</taxon>
        <taxon>Scolytinae</taxon>
        <taxon>Hypothenemus</taxon>
    </lineage>
</organism>
<accession>A0ABD1FEL7</accession>
<dbReference type="AlphaFoldDB" id="A0ABD1FEL7"/>
<name>A0ABD1FEL7_HYPHA</name>
<evidence type="ECO:0000313" key="1">
    <source>
        <dbReference type="EMBL" id="KAL1517502.1"/>
    </source>
</evidence>
<dbReference type="EMBL" id="JBDJPC010000001">
    <property type="protein sequence ID" value="KAL1517502.1"/>
    <property type="molecule type" value="Genomic_DNA"/>
</dbReference>
<sequence>MTTNDRDIRFKYEILKELTLVEGAARREWPGKWGFLLTFNEILLEEASKRGISKQEYLHRSQFRKPKGFSEPPIWPARVQRPFPETTTGMIGWRSCADCLLEKFGPLYRSPKYTLPFEQGYSKIFLG</sequence>
<evidence type="ECO:0000313" key="2">
    <source>
        <dbReference type="Proteomes" id="UP001566132"/>
    </source>
</evidence>
<keyword evidence="2" id="KW-1185">Reference proteome</keyword>
<reference evidence="1 2" key="1">
    <citation type="submission" date="2024-05" db="EMBL/GenBank/DDBJ databases">
        <title>Genetic variation in Jamaican populations of the coffee berry borer (Hypothenemus hampei).</title>
        <authorList>
            <person name="Errbii M."/>
            <person name="Myrie A."/>
        </authorList>
    </citation>
    <scope>NUCLEOTIDE SEQUENCE [LARGE SCALE GENOMIC DNA]</scope>
    <source>
        <strain evidence="1">JA-Hopewell-2020-01-JO</strain>
        <tissue evidence="1">Whole body</tissue>
    </source>
</reference>
<proteinExistence type="predicted"/>
<protein>
    <submittedName>
        <fullName evidence="1">Uncharacterized protein</fullName>
    </submittedName>
</protein>
<dbReference type="InterPro" id="IPR020339">
    <property type="entry name" value="C20orf85-like"/>
</dbReference>
<dbReference type="Pfam" id="PF14945">
    <property type="entry name" value="LLC1"/>
    <property type="match status" value="1"/>
</dbReference>
<comment type="caution">
    <text evidence="1">The sequence shown here is derived from an EMBL/GenBank/DDBJ whole genome shotgun (WGS) entry which is preliminary data.</text>
</comment>